<dbReference type="PROSITE" id="PS00236">
    <property type="entry name" value="NEUROTR_ION_CHANNEL"/>
    <property type="match status" value="1"/>
</dbReference>
<organism evidence="4 5">
    <name type="scientific">Streptoalloteichus tenebrarius (strain ATCC 17920 / DSM 40477 / JCM 4838 / CBS 697.72 / NBRC 16177 / NCIMB 11028 / NRRL B-12390 / A12253. 1 / ISP 5477)</name>
    <name type="common">Streptomyces tenebrarius</name>
    <dbReference type="NCBI Taxonomy" id="1933"/>
    <lineage>
        <taxon>Bacteria</taxon>
        <taxon>Bacillati</taxon>
        <taxon>Actinomycetota</taxon>
        <taxon>Actinomycetes</taxon>
        <taxon>Pseudonocardiales</taxon>
        <taxon>Pseudonocardiaceae</taxon>
        <taxon>Streptoalloteichus</taxon>
    </lineage>
</organism>
<dbReference type="RefSeq" id="WP_253669108.1">
    <property type="nucleotide sequence ID" value="NZ_JAMTCP010000007.1"/>
</dbReference>
<dbReference type="Proteomes" id="UP001205311">
    <property type="component" value="Unassembled WGS sequence"/>
</dbReference>
<dbReference type="Gene3D" id="2.30.40.10">
    <property type="entry name" value="Urease, subunit C, domain 1"/>
    <property type="match status" value="1"/>
</dbReference>
<keyword evidence="5" id="KW-1185">Reference proteome</keyword>
<dbReference type="InterPro" id="IPR018000">
    <property type="entry name" value="Neurotransmitter_ion_chnl_CS"/>
</dbReference>
<keyword evidence="2" id="KW-0472">Membrane</keyword>
<accession>A0ABT1HRL6</accession>
<dbReference type="InterPro" id="IPR032466">
    <property type="entry name" value="Metal_Hydrolase"/>
</dbReference>
<evidence type="ECO:0000313" key="5">
    <source>
        <dbReference type="Proteomes" id="UP001205311"/>
    </source>
</evidence>
<comment type="caution">
    <text evidence="4">The sequence shown here is derived from an EMBL/GenBank/DDBJ whole genome shotgun (WGS) entry which is preliminary data.</text>
</comment>
<evidence type="ECO:0000256" key="1">
    <source>
        <dbReference type="ARBA" id="ARBA00004370"/>
    </source>
</evidence>
<sequence>MSSQGGPRTPRDGADLVIRRAALPRREGLLDLAVRDGVLVRVDEDLAGLPAARVLDVDGRLVTPPLVDAHIHLDSALTLGEPRHNRSGTLLEGIQIWEERKATLTAEEIRRNALTVLRWLVAHGTLHLRCHVDICEPELTALHVLLDVRAELAEYCDIQLVAFPQDGLLCHPDGERLLRRALELGCDVVGGIPHYEPSDELGVAHVQRVFALAREFDRDVDLHCDETDDPGSRFVETVVAETLRHGWQGRVVASHCTAMGSYSPAHLFRLSRWLRRARVGVVANPGVNLTLQGRFDTGPTRRGIAPLAALVEAGVTVGLGQDSVMDPWFPFGTGDLLAVAQLAALVGHLSGSDQLDTVLDMVTTSGAELLRLGDRYGLAEGRPADLVVLDARDTADALRRLPARLHVFRRGTELATTRPARTVLCGALAGEVDFQPPQRKSRAE</sequence>
<proteinExistence type="predicted"/>
<comment type="subcellular location">
    <subcellularLocation>
        <location evidence="1">Membrane</location>
    </subcellularLocation>
</comment>
<dbReference type="PANTHER" id="PTHR32027">
    <property type="entry name" value="CYTOSINE DEAMINASE"/>
    <property type="match status" value="1"/>
</dbReference>
<evidence type="ECO:0000313" key="4">
    <source>
        <dbReference type="EMBL" id="MCP2258164.1"/>
    </source>
</evidence>
<evidence type="ECO:0000256" key="2">
    <source>
        <dbReference type="ARBA" id="ARBA00023136"/>
    </source>
</evidence>
<feature type="domain" description="Amidohydrolase 3" evidence="3">
    <location>
        <begin position="53"/>
        <end position="407"/>
    </location>
</feature>
<dbReference type="InterPro" id="IPR013108">
    <property type="entry name" value="Amidohydro_3"/>
</dbReference>
<dbReference type="Gene3D" id="3.20.20.140">
    <property type="entry name" value="Metal-dependent hydrolases"/>
    <property type="match status" value="1"/>
</dbReference>
<evidence type="ECO:0000259" key="3">
    <source>
        <dbReference type="Pfam" id="PF07969"/>
    </source>
</evidence>
<name>A0ABT1HRL6_STRSD</name>
<dbReference type="Pfam" id="PF07969">
    <property type="entry name" value="Amidohydro_3"/>
    <property type="match status" value="1"/>
</dbReference>
<dbReference type="SUPFAM" id="SSF51556">
    <property type="entry name" value="Metallo-dependent hydrolases"/>
    <property type="match status" value="1"/>
</dbReference>
<dbReference type="SUPFAM" id="SSF51338">
    <property type="entry name" value="Composite domain of metallo-dependent hydrolases"/>
    <property type="match status" value="1"/>
</dbReference>
<reference evidence="4 5" key="1">
    <citation type="submission" date="2022-06" db="EMBL/GenBank/DDBJ databases">
        <title>Genomic Encyclopedia of Archaeal and Bacterial Type Strains, Phase II (KMG-II): from individual species to whole genera.</title>
        <authorList>
            <person name="Goeker M."/>
        </authorList>
    </citation>
    <scope>NUCLEOTIDE SEQUENCE [LARGE SCALE GENOMIC DNA]</scope>
    <source>
        <strain evidence="4 5">DSM 40477</strain>
    </source>
</reference>
<dbReference type="CDD" id="cd01293">
    <property type="entry name" value="Bact_CD"/>
    <property type="match status" value="1"/>
</dbReference>
<dbReference type="InterPro" id="IPR052349">
    <property type="entry name" value="Metallo-hydrolase_Enzymes"/>
</dbReference>
<dbReference type="PANTHER" id="PTHR32027:SF0">
    <property type="entry name" value="CYTOSINE DEAMINASE"/>
    <property type="match status" value="1"/>
</dbReference>
<dbReference type="EMBL" id="JAMTCP010000007">
    <property type="protein sequence ID" value="MCP2258164.1"/>
    <property type="molecule type" value="Genomic_DNA"/>
</dbReference>
<protein>
    <submittedName>
        <fullName evidence="4">Cytosine deaminase</fullName>
    </submittedName>
</protein>
<dbReference type="InterPro" id="IPR011059">
    <property type="entry name" value="Metal-dep_hydrolase_composite"/>
</dbReference>
<dbReference type="NCBIfam" id="NF005748">
    <property type="entry name" value="PRK07572.1"/>
    <property type="match status" value="1"/>
</dbReference>
<gene>
    <name evidence="4" type="ORF">LX15_001858</name>
</gene>